<dbReference type="Pfam" id="PF01553">
    <property type="entry name" value="Acyltransferase"/>
    <property type="match status" value="1"/>
</dbReference>
<evidence type="ECO:0000259" key="7">
    <source>
        <dbReference type="SMART" id="SM00563"/>
    </source>
</evidence>
<reference evidence="9" key="1">
    <citation type="submission" date="2017-08" db="EMBL/GenBank/DDBJ databases">
        <title>Direct submision.</title>
        <authorList>
            <person name="Kim S.-J."/>
            <person name="Rhee S.-K."/>
        </authorList>
    </citation>
    <scope>NUCLEOTIDE SEQUENCE [LARGE SCALE GENOMIC DNA]</scope>
    <source>
        <strain evidence="9">GI5</strain>
    </source>
</reference>
<name>A0A2K9LGB3_9GAMM</name>
<dbReference type="InterPro" id="IPR002123">
    <property type="entry name" value="Plipid/glycerol_acylTrfase"/>
</dbReference>
<evidence type="ECO:0000313" key="9">
    <source>
        <dbReference type="Proteomes" id="UP000235116"/>
    </source>
</evidence>
<dbReference type="PANTHER" id="PTHR10434">
    <property type="entry name" value="1-ACYL-SN-GLYCEROL-3-PHOSPHATE ACYLTRANSFERASE"/>
    <property type="match status" value="1"/>
</dbReference>
<feature type="domain" description="Phospholipid/glycerol acyltransferase" evidence="7">
    <location>
        <begin position="70"/>
        <end position="181"/>
    </location>
</feature>
<dbReference type="CDD" id="cd07989">
    <property type="entry name" value="LPLAT_AGPAT-like"/>
    <property type="match status" value="1"/>
</dbReference>
<dbReference type="AlphaFoldDB" id="A0A2K9LGB3"/>
<gene>
    <name evidence="8" type="ORF">Kalk_02205</name>
</gene>
<dbReference type="OrthoDB" id="9806880at2"/>
<feature type="region of interest" description="Disordered" evidence="6">
    <location>
        <begin position="254"/>
        <end position="278"/>
    </location>
</feature>
<organism evidence="8 9">
    <name type="scientific">Ketobacter alkanivorans</name>
    <dbReference type="NCBI Taxonomy" id="1917421"/>
    <lineage>
        <taxon>Bacteria</taxon>
        <taxon>Pseudomonadati</taxon>
        <taxon>Pseudomonadota</taxon>
        <taxon>Gammaproteobacteria</taxon>
        <taxon>Pseudomonadales</taxon>
        <taxon>Ketobacteraceae</taxon>
        <taxon>Ketobacter</taxon>
    </lineage>
</organism>
<accession>A0A2K9LGB3</accession>
<dbReference type="GO" id="GO:0006654">
    <property type="term" value="P:phosphatidic acid biosynthetic process"/>
    <property type="evidence" value="ECO:0007669"/>
    <property type="project" value="TreeGrafter"/>
</dbReference>
<dbReference type="KEGG" id="kak:Kalk_02205"/>
<dbReference type="SUPFAM" id="SSF69593">
    <property type="entry name" value="Glycerol-3-phosphate (1)-acyltransferase"/>
    <property type="match status" value="1"/>
</dbReference>
<proteinExistence type="predicted"/>
<keyword evidence="4" id="KW-0443">Lipid metabolism</keyword>
<dbReference type="PANTHER" id="PTHR10434:SF64">
    <property type="entry name" value="1-ACYL-SN-GLYCEROL-3-PHOSPHATE ACYLTRANSFERASE-RELATED"/>
    <property type="match status" value="1"/>
</dbReference>
<evidence type="ECO:0000256" key="1">
    <source>
        <dbReference type="ARBA" id="ARBA00005189"/>
    </source>
</evidence>
<dbReference type="EMBL" id="CP022684">
    <property type="protein sequence ID" value="AUM11312.1"/>
    <property type="molecule type" value="Genomic_DNA"/>
</dbReference>
<feature type="compositionally biased region" description="Basic and acidic residues" evidence="6">
    <location>
        <begin position="264"/>
        <end position="278"/>
    </location>
</feature>
<evidence type="ECO:0000313" key="8">
    <source>
        <dbReference type="EMBL" id="AUM11312.1"/>
    </source>
</evidence>
<comment type="pathway">
    <text evidence="1">Lipid metabolism.</text>
</comment>
<dbReference type="RefSeq" id="WP_101892652.1">
    <property type="nucleotide sequence ID" value="NZ_CP022684.1"/>
</dbReference>
<evidence type="ECO:0000256" key="3">
    <source>
        <dbReference type="ARBA" id="ARBA00022679"/>
    </source>
</evidence>
<dbReference type="Proteomes" id="UP000235116">
    <property type="component" value="Chromosome"/>
</dbReference>
<evidence type="ECO:0000256" key="4">
    <source>
        <dbReference type="ARBA" id="ARBA00023098"/>
    </source>
</evidence>
<protein>
    <recommendedName>
        <fullName evidence="7">Phospholipid/glycerol acyltransferase domain-containing protein</fullName>
    </recommendedName>
</protein>
<dbReference type="GO" id="GO:0003841">
    <property type="term" value="F:1-acylglycerol-3-phosphate O-acyltransferase activity"/>
    <property type="evidence" value="ECO:0007669"/>
    <property type="project" value="TreeGrafter"/>
</dbReference>
<keyword evidence="5" id="KW-0012">Acyltransferase</keyword>
<keyword evidence="3" id="KW-0808">Transferase</keyword>
<evidence type="ECO:0000256" key="2">
    <source>
        <dbReference type="ARBA" id="ARBA00022516"/>
    </source>
</evidence>
<dbReference type="SMART" id="SM00563">
    <property type="entry name" value="PlsC"/>
    <property type="match status" value="1"/>
</dbReference>
<keyword evidence="2" id="KW-0444">Lipid biosynthesis</keyword>
<evidence type="ECO:0000256" key="5">
    <source>
        <dbReference type="ARBA" id="ARBA00023315"/>
    </source>
</evidence>
<keyword evidence="9" id="KW-1185">Reference proteome</keyword>
<evidence type="ECO:0000256" key="6">
    <source>
        <dbReference type="SAM" id="MobiDB-lite"/>
    </source>
</evidence>
<sequence>MTRKIYASARLLLHILAGVVLLALTGAIWNNKTQLVKSTKQWWLARMVHLLGINVNIHGQMPMPTNSKGILYVSNHVSWIDIPLIGGLSQLNFLSKAEVRSWPLIGKLAEGTGTLFIKRGSGDAARVSESIARYLDDGRSVLFFPEGTTSDGKTVRKFHSKLFKAAHHTTVNVCPIAIHYHFDQSEIPSSGNPIAFIDEDEFTEHLWRVLGLPKVSATVEFLPVRSAPSGNLEVFVRGLRSEINEALQQLQRKTSTNIQWPDASTHDGQRDEATSFYS</sequence>